<dbReference type="EMBL" id="CM047749">
    <property type="protein sequence ID" value="KAJ0011388.1"/>
    <property type="molecule type" value="Genomic_DNA"/>
</dbReference>
<proteinExistence type="predicted"/>
<evidence type="ECO:0000313" key="1">
    <source>
        <dbReference type="EMBL" id="KAJ0011388.1"/>
    </source>
</evidence>
<comment type="caution">
    <text evidence="1">The sequence shown here is derived from an EMBL/GenBank/DDBJ whole genome shotgun (WGS) entry which is preliminary data.</text>
</comment>
<keyword evidence="2" id="KW-1185">Reference proteome</keyword>
<dbReference type="Proteomes" id="UP001163603">
    <property type="component" value="Chromosome 14"/>
</dbReference>
<sequence>MDSIKGSHRGLKDLVQSYLCEEWKEKHNNTSDDVPSKFLQLRFVSLELPQQENSFDCGLFLLHYAELFIAEAPFNFNPFKITGFSNFLNRNWFSPMEASSKRAHIKALIYELCEDHSNKDPSSTLSPDEDGLETEAVVIGQTSTPTKICQQGYSSTSNVGKGIETPIVGALLQRVAEGPSDSGLVSREHCQQITACYPKSIMSPIEEVEETSDERAKSSSDVEHCQKVTGLAAESSTSYICRERVSQKTSCDWQFLLHFEEQDESISEYQNISKENIDENQLVEEYKVPNHQEMTTVKPEGSPTCSGKFATSIVEDSEEENNGLVNLVIEDSQEELLVEDSQEEIGLAALVVEDYWEVNCSQNACKNKDTGSSFNGGICTLTYQEADLIEIVHIKEDKTLINDEDPVSERDEQQVAKKLRLEACDDREEHMKTAYQKQCFLEEVVNSF</sequence>
<reference evidence="2" key="1">
    <citation type="journal article" date="2023" name="G3 (Bethesda)">
        <title>Genome assembly and association tests identify interacting loci associated with vigor, precocity, and sex in interspecific pistachio rootstocks.</title>
        <authorList>
            <person name="Palmer W."/>
            <person name="Jacygrad E."/>
            <person name="Sagayaradj S."/>
            <person name="Cavanaugh K."/>
            <person name="Han R."/>
            <person name="Bertier L."/>
            <person name="Beede B."/>
            <person name="Kafkas S."/>
            <person name="Golino D."/>
            <person name="Preece J."/>
            <person name="Michelmore R."/>
        </authorList>
    </citation>
    <scope>NUCLEOTIDE SEQUENCE [LARGE SCALE GENOMIC DNA]</scope>
</reference>
<protein>
    <submittedName>
        <fullName evidence="1">Uncharacterized protein</fullName>
    </submittedName>
</protein>
<evidence type="ECO:0000313" key="2">
    <source>
        <dbReference type="Proteomes" id="UP001163603"/>
    </source>
</evidence>
<name>A0ACC0X6Y4_9ROSI</name>
<accession>A0ACC0X6Y4</accession>
<gene>
    <name evidence="1" type="ORF">Pint_33429</name>
</gene>
<organism evidence="1 2">
    <name type="scientific">Pistacia integerrima</name>
    <dbReference type="NCBI Taxonomy" id="434235"/>
    <lineage>
        <taxon>Eukaryota</taxon>
        <taxon>Viridiplantae</taxon>
        <taxon>Streptophyta</taxon>
        <taxon>Embryophyta</taxon>
        <taxon>Tracheophyta</taxon>
        <taxon>Spermatophyta</taxon>
        <taxon>Magnoliopsida</taxon>
        <taxon>eudicotyledons</taxon>
        <taxon>Gunneridae</taxon>
        <taxon>Pentapetalae</taxon>
        <taxon>rosids</taxon>
        <taxon>malvids</taxon>
        <taxon>Sapindales</taxon>
        <taxon>Anacardiaceae</taxon>
        <taxon>Pistacia</taxon>
    </lineage>
</organism>